<feature type="transmembrane region" description="Helical" evidence="1">
    <location>
        <begin position="43"/>
        <end position="63"/>
    </location>
</feature>
<keyword evidence="1" id="KW-1133">Transmembrane helix</keyword>
<protein>
    <submittedName>
        <fullName evidence="2">Uncharacterized protein</fullName>
    </submittedName>
</protein>
<accession>A0ABT7UHJ2</accession>
<name>A0ABT7UHJ2_9FIRM</name>
<keyword evidence="1" id="KW-0812">Transmembrane</keyword>
<dbReference type="Proteomes" id="UP001529275">
    <property type="component" value="Unassembled WGS sequence"/>
</dbReference>
<feature type="transmembrane region" description="Helical" evidence="1">
    <location>
        <begin position="12"/>
        <end position="31"/>
    </location>
</feature>
<comment type="caution">
    <text evidence="2">The sequence shown here is derived from an EMBL/GenBank/DDBJ whole genome shotgun (WGS) entry which is preliminary data.</text>
</comment>
<evidence type="ECO:0000313" key="2">
    <source>
        <dbReference type="EMBL" id="MDM8195616.1"/>
    </source>
</evidence>
<evidence type="ECO:0000256" key="1">
    <source>
        <dbReference type="SAM" id="Phobius"/>
    </source>
</evidence>
<gene>
    <name evidence="2" type="ORF">QUV98_04715</name>
</gene>
<proteinExistence type="predicted"/>
<evidence type="ECO:0000313" key="3">
    <source>
        <dbReference type="Proteomes" id="UP001529275"/>
    </source>
</evidence>
<organism evidence="2 3">
    <name type="scientific">Massilimicrobiota timonensis</name>
    <dbReference type="NCBI Taxonomy" id="1776392"/>
    <lineage>
        <taxon>Bacteria</taxon>
        <taxon>Bacillati</taxon>
        <taxon>Bacillota</taxon>
        <taxon>Erysipelotrichia</taxon>
        <taxon>Erysipelotrichales</taxon>
        <taxon>Erysipelotrichaceae</taxon>
        <taxon>Massilimicrobiota</taxon>
    </lineage>
</organism>
<dbReference type="EMBL" id="JAUDCK010000011">
    <property type="protein sequence ID" value="MDM8195616.1"/>
    <property type="molecule type" value="Genomic_DNA"/>
</dbReference>
<keyword evidence="3" id="KW-1185">Reference proteome</keyword>
<reference evidence="3" key="1">
    <citation type="submission" date="2023-06" db="EMBL/GenBank/DDBJ databases">
        <title>Identification and characterization of horizontal gene transfer across gut microbiota members of farm animals based on homology search.</title>
        <authorList>
            <person name="Zeman M."/>
            <person name="Kubasova T."/>
            <person name="Jahodarova E."/>
            <person name="Nykrynova M."/>
            <person name="Rychlik I."/>
        </authorList>
    </citation>
    <scope>NUCLEOTIDE SEQUENCE [LARGE SCALE GENOMIC DNA]</scope>
    <source>
        <strain evidence="3">ET341</strain>
    </source>
</reference>
<dbReference type="RefSeq" id="WP_289527508.1">
    <property type="nucleotide sequence ID" value="NZ_JAUDCK010000011.1"/>
</dbReference>
<reference evidence="2 3" key="2">
    <citation type="submission" date="2023-06" db="EMBL/GenBank/DDBJ databases">
        <authorList>
            <person name="Zeman M."/>
            <person name="Kubasova T."/>
            <person name="Jahodarova E."/>
            <person name="Nykrynova M."/>
            <person name="Rychlik I."/>
        </authorList>
    </citation>
    <scope>NUCLEOTIDE SEQUENCE [LARGE SCALE GENOMIC DNA]</scope>
    <source>
        <strain evidence="2 3">ET341</strain>
    </source>
</reference>
<sequence>MKHLLNNTGVKIFLGIILSIILGKEIVYSFISNMNGTDYILKQILAMQITIIILIVTFGFIILKNIKINSSHL</sequence>
<keyword evidence="1" id="KW-0472">Membrane</keyword>